<feature type="compositionally biased region" description="Low complexity" evidence="1">
    <location>
        <begin position="787"/>
        <end position="800"/>
    </location>
</feature>
<name>A0A5C2SP43_9APHY</name>
<evidence type="ECO:0000313" key="2">
    <source>
        <dbReference type="EMBL" id="RPD65078.1"/>
    </source>
</evidence>
<dbReference type="AlphaFoldDB" id="A0A5C2SP43"/>
<feature type="compositionally biased region" description="Pro residues" evidence="1">
    <location>
        <begin position="687"/>
        <end position="699"/>
    </location>
</feature>
<feature type="region of interest" description="Disordered" evidence="1">
    <location>
        <begin position="571"/>
        <end position="631"/>
    </location>
</feature>
<evidence type="ECO:0000256" key="1">
    <source>
        <dbReference type="SAM" id="MobiDB-lite"/>
    </source>
</evidence>
<dbReference type="OrthoDB" id="2526154at2759"/>
<feature type="compositionally biased region" description="Basic residues" evidence="1">
    <location>
        <begin position="871"/>
        <end position="880"/>
    </location>
</feature>
<feature type="compositionally biased region" description="Low complexity" evidence="1">
    <location>
        <begin position="524"/>
        <end position="534"/>
    </location>
</feature>
<organism evidence="2 3">
    <name type="scientific">Lentinus tigrinus ALCF2SS1-6</name>
    <dbReference type="NCBI Taxonomy" id="1328759"/>
    <lineage>
        <taxon>Eukaryota</taxon>
        <taxon>Fungi</taxon>
        <taxon>Dikarya</taxon>
        <taxon>Basidiomycota</taxon>
        <taxon>Agaricomycotina</taxon>
        <taxon>Agaricomycetes</taxon>
        <taxon>Polyporales</taxon>
        <taxon>Polyporaceae</taxon>
        <taxon>Lentinus</taxon>
    </lineage>
</organism>
<gene>
    <name evidence="2" type="ORF">L227DRAFT_607669</name>
</gene>
<dbReference type="Proteomes" id="UP000313359">
    <property type="component" value="Unassembled WGS sequence"/>
</dbReference>
<feature type="region of interest" description="Disordered" evidence="1">
    <location>
        <begin position="338"/>
        <end position="376"/>
    </location>
</feature>
<feature type="compositionally biased region" description="Pro residues" evidence="1">
    <location>
        <begin position="20"/>
        <end position="30"/>
    </location>
</feature>
<accession>A0A5C2SP43</accession>
<feature type="compositionally biased region" description="Pro residues" evidence="1">
    <location>
        <begin position="958"/>
        <end position="985"/>
    </location>
</feature>
<proteinExistence type="predicted"/>
<feature type="compositionally biased region" description="Basic and acidic residues" evidence="1">
    <location>
        <begin position="590"/>
        <end position="607"/>
    </location>
</feature>
<feature type="region of interest" description="Disordered" evidence="1">
    <location>
        <begin position="656"/>
        <end position="1145"/>
    </location>
</feature>
<reference evidence="2" key="1">
    <citation type="journal article" date="2018" name="Genome Biol. Evol.">
        <title>Genomics and development of Lentinus tigrinus, a white-rot wood-decaying mushroom with dimorphic fruiting bodies.</title>
        <authorList>
            <person name="Wu B."/>
            <person name="Xu Z."/>
            <person name="Knudson A."/>
            <person name="Carlson A."/>
            <person name="Chen N."/>
            <person name="Kovaka S."/>
            <person name="LaButti K."/>
            <person name="Lipzen A."/>
            <person name="Pennachio C."/>
            <person name="Riley R."/>
            <person name="Schakwitz W."/>
            <person name="Umezawa K."/>
            <person name="Ohm R.A."/>
            <person name="Grigoriev I.V."/>
            <person name="Nagy L.G."/>
            <person name="Gibbons J."/>
            <person name="Hibbett D."/>
        </authorList>
    </citation>
    <scope>NUCLEOTIDE SEQUENCE [LARGE SCALE GENOMIC DNA]</scope>
    <source>
        <strain evidence="2">ALCF2SS1-6</strain>
    </source>
</reference>
<sequence>MSGSSPESADSPESVVSPPSWAPPRAPLPPHRLAKLANALGVSTPVPIIHGLTSPSSSYAPSPIAPPSAVSASFDFRRSPTPSVGSSAHTFTPSPQSSKFLLHVIPPPHLPHESDYAHENELLAPPPTASGYHTHFRRGILVPVYPTIQSQLNAIAKEYALPSTVGLVLYLINSSPAANAQMRLGTMVEEEGEPGPRISEDIWRHIWVRVLKAERDEPPLSAVRTHGLGFGNAAAQSSPSLLQDVMSNPSPLRPLLSPMRTEAPRFATPSPSTTASHSALSSRSGLDSPDSATSVSDGGNADDIPLPGLSSSALIPILAKVEFDIDKRKATWYSRWKKTRRAQHAKRAESRLGFRKRAGSRAGEESAEEEDGERRPALELQLVGRLVAEASMPAHLRPRNGRLLGADADDGYAQLPDSDDEDEDVTAKFGSVSGDPLADVFGTDAETWADIRAESQPLRQKKAKNPNVVDLALDGAGLSALPDPAEDSEDRYTEDDIEDVAELLKRSSRPQLSVDIPGSPPNNRGRSGSQGSGLSRKHIPPALDLAPSLPNAAITAGLGTDGSGLRLAYLTEEPTPSTGEFSESDPSDGETTHKPKRSPLEEKRDGVLFDELNIGPIEYDDDDPDDRRKSQVLMMAKLDEIERTLAQFSPRKLAIEDLQAETPTGMPSIASLTPPPNWKGTASAGPSPRPSPQPGPPPEGASWPAVPYSMLNNMGSSSPEPTAPEGLPSPPRIAFNGISTELPKSPYQKRFTNGDVMSDESLARKRELEEEQDVLYPPLVPPALRTPGSDSPIIPLSPDPFGRFPSDLDAPPPIREDSPFVKKGSALRPSHNNRSMSNVSEAPSSRFSVDSLASEEGKGNSKQNSLMSVKSIKKLWRRTNKSSVSGSSSPALPESGRTSPNVPSGPNSAASTGQRMSRTLSRSPLPEQPRSAPGPAMLMPKRKGSMHQLSWNQESPYPVHPGPRTPSPSMPPTTPPLPASAPPIPAEKSNVRKSILKSFKSQSGSHHSSSSSISRSSNEMPPPGPGYKSRKPSVVELSSVMKRASGVSSTMTLVDIPRSPPLPDHLSGSTSRSASRQSQLSNASGRMRQHQPSISSTDSSSSRAPSRLLAGASPPRAGSALSVPRTSGDSYDSRPSFDESQFEMVSPKMAPTHTLSYPYHSLDHSMSSAE</sequence>
<feature type="compositionally biased region" description="Polar residues" evidence="1">
    <location>
        <begin position="710"/>
        <end position="720"/>
    </location>
</feature>
<feature type="region of interest" description="Disordered" evidence="1">
    <location>
        <begin position="504"/>
        <end position="543"/>
    </location>
</feature>
<dbReference type="EMBL" id="ML122253">
    <property type="protein sequence ID" value="RPD65078.1"/>
    <property type="molecule type" value="Genomic_DNA"/>
</dbReference>
<keyword evidence="3" id="KW-1185">Reference proteome</keyword>
<protein>
    <submittedName>
        <fullName evidence="2">Uncharacterized protein</fullName>
    </submittedName>
</protein>
<feature type="compositionally biased region" description="Low complexity" evidence="1">
    <location>
        <begin position="267"/>
        <end position="289"/>
    </location>
</feature>
<feature type="region of interest" description="Disordered" evidence="1">
    <location>
        <begin position="262"/>
        <end position="300"/>
    </location>
</feature>
<feature type="compositionally biased region" description="Polar residues" evidence="1">
    <location>
        <begin position="830"/>
        <end position="848"/>
    </location>
</feature>
<feature type="compositionally biased region" description="Low complexity" evidence="1">
    <location>
        <begin position="1092"/>
        <end position="1113"/>
    </location>
</feature>
<feature type="region of interest" description="Disordered" evidence="1">
    <location>
        <begin position="1"/>
        <end position="30"/>
    </location>
</feature>
<feature type="compositionally biased region" description="Low complexity" evidence="1">
    <location>
        <begin position="1066"/>
        <end position="1084"/>
    </location>
</feature>
<feature type="compositionally biased region" description="Low complexity" evidence="1">
    <location>
        <begin position="998"/>
        <end position="1017"/>
    </location>
</feature>
<evidence type="ECO:0000313" key="3">
    <source>
        <dbReference type="Proteomes" id="UP000313359"/>
    </source>
</evidence>
<feature type="compositionally biased region" description="Low complexity" evidence="1">
    <location>
        <begin position="1"/>
        <end position="19"/>
    </location>
</feature>
<feature type="region of interest" description="Disordered" evidence="1">
    <location>
        <begin position="1151"/>
        <end position="1170"/>
    </location>
</feature>
<feature type="compositionally biased region" description="Polar residues" evidence="1">
    <location>
        <begin position="896"/>
        <end position="922"/>
    </location>
</feature>